<feature type="region of interest" description="Disordered" evidence="9">
    <location>
        <begin position="692"/>
        <end position="755"/>
    </location>
</feature>
<reference evidence="11" key="1">
    <citation type="journal article" date="2023" name="Mol. Biol. Evol.">
        <title>Third-Generation Sequencing Reveals the Adaptive Role of the Epigenome in Three Deep-Sea Polychaetes.</title>
        <authorList>
            <person name="Perez M."/>
            <person name="Aroh O."/>
            <person name="Sun Y."/>
            <person name="Lan Y."/>
            <person name="Juniper S.K."/>
            <person name="Young C.R."/>
            <person name="Angers B."/>
            <person name="Qian P.Y."/>
        </authorList>
    </citation>
    <scope>NUCLEOTIDE SEQUENCE</scope>
    <source>
        <strain evidence="11">P08H-3</strain>
    </source>
</reference>
<evidence type="ECO:0000256" key="7">
    <source>
        <dbReference type="ARBA" id="ARBA00022989"/>
    </source>
</evidence>
<evidence type="ECO:0000313" key="11">
    <source>
        <dbReference type="EMBL" id="KAK2149956.1"/>
    </source>
</evidence>
<keyword evidence="12" id="KW-1185">Reference proteome</keyword>
<accession>A0AAD9JBL5</accession>
<dbReference type="EMBL" id="JAODUP010000429">
    <property type="protein sequence ID" value="KAK2149956.1"/>
    <property type="molecule type" value="Genomic_DNA"/>
</dbReference>
<evidence type="ECO:0000256" key="3">
    <source>
        <dbReference type="ARBA" id="ARBA00022614"/>
    </source>
</evidence>
<feature type="compositionally biased region" description="Acidic residues" evidence="9">
    <location>
        <begin position="620"/>
        <end position="640"/>
    </location>
</feature>
<organism evidence="11 12">
    <name type="scientific">Paralvinella palmiformis</name>
    <dbReference type="NCBI Taxonomy" id="53620"/>
    <lineage>
        <taxon>Eukaryota</taxon>
        <taxon>Metazoa</taxon>
        <taxon>Spiralia</taxon>
        <taxon>Lophotrochozoa</taxon>
        <taxon>Annelida</taxon>
        <taxon>Polychaeta</taxon>
        <taxon>Sedentaria</taxon>
        <taxon>Canalipalpata</taxon>
        <taxon>Terebellida</taxon>
        <taxon>Terebelliformia</taxon>
        <taxon>Alvinellidae</taxon>
        <taxon>Paralvinella</taxon>
    </lineage>
</organism>
<proteinExistence type="predicted"/>
<sequence length="871" mass="97798">MRPVRCGARWRHHRHTRVIDAWAAEWVSWIIPTPAVYLLAAYFVSSLLACPDQCTCPGSSNQVTCTSAGLTGIPRNLPPALTTLDLSQNQLHTLSAANLASLRNVVNLKLKDNTIEMIHNGAFEPMQSLQTLDLAANRLSALTPFTFRGATNLLHLDLSGNRITTIDGAFAGMAELSRLDLRNNNITDIGQDTFGELVNLRYLLLAENRISRIDRKAFRNLEKLTYLVLKGNPIGQVPRFQFNSFYLSYVDLSECGLTHVPRGLPNSIRYLQLRRNNITVIRHHSFQDCPFISILVLDENGLTEINERTFEHMTYLQQLWLNNNNLRRLPRHLPAGLQRLLMDQNDVQTLSGEPFADGSKLHTLSLMGNAVWRLEHDALGKLALLQSVDLSNNQLVHLYGQTFSNCSRLETLQLSKNPLQYFHSRCFHGLSSLQTLSLAYIPTVVSMHDDIFDDLVTVTKLDLDSSHWIIRTLLADDRLLSAIGSVEDLSMQSSDLTTLRADFFRFLPRLAMFHVSSARWHCDSSLIFFRNWLLTTKVRVEKRDELVCMTPRDLYGSSITSLADHQFVPATTLKYTTALPTAPGQLSTFPTTLHPPPPRTKTAPPASGTTEGGTTANGNDDWDEDYHDNEDSSEDDEDGKEADKKQVGPVFDLDDIFEEIYADYDDDASSSSSQKPYPYSSRYPTWEELMRQATPRPPTDSPADTPYDPNPLDGDRLQIRPLPETGYGGVPSLPPDARGSASADDDDNKSSSSSSSSTIIIIVATTISTVIIAGILIFVIVYLSRKNRDRQNRKRANDARARRKPKPKREAYQNGIKYKSRNDVLYFMPKNQEGSTSESLQTAASKEAMSLVPGRDINHEGPLRVYKWEDF</sequence>
<dbReference type="Gene3D" id="3.80.10.10">
    <property type="entry name" value="Ribonuclease Inhibitor"/>
    <property type="match status" value="5"/>
</dbReference>
<dbReference type="Proteomes" id="UP001208570">
    <property type="component" value="Unassembled WGS sequence"/>
</dbReference>
<dbReference type="InterPro" id="IPR003591">
    <property type="entry name" value="Leu-rich_rpt_typical-subtyp"/>
</dbReference>
<dbReference type="GO" id="GO:0005886">
    <property type="term" value="C:plasma membrane"/>
    <property type="evidence" value="ECO:0007669"/>
    <property type="project" value="UniProtKB-SubCell"/>
</dbReference>
<evidence type="ECO:0000256" key="9">
    <source>
        <dbReference type="SAM" id="MobiDB-lite"/>
    </source>
</evidence>
<gene>
    <name evidence="11" type="ORF">LSH36_429g01013</name>
</gene>
<dbReference type="SUPFAM" id="SSF52058">
    <property type="entry name" value="L domain-like"/>
    <property type="match status" value="2"/>
</dbReference>
<keyword evidence="6" id="KW-0677">Repeat</keyword>
<evidence type="ECO:0000256" key="2">
    <source>
        <dbReference type="ARBA" id="ARBA00022475"/>
    </source>
</evidence>
<dbReference type="InterPro" id="IPR001611">
    <property type="entry name" value="Leu-rich_rpt"/>
</dbReference>
<feature type="region of interest" description="Disordered" evidence="9">
    <location>
        <begin position="789"/>
        <end position="810"/>
    </location>
</feature>
<keyword evidence="3" id="KW-0433">Leucine-rich repeat</keyword>
<evidence type="ECO:0000256" key="4">
    <source>
        <dbReference type="ARBA" id="ARBA00022692"/>
    </source>
</evidence>
<keyword evidence="2" id="KW-1003">Cell membrane</keyword>
<keyword evidence="4 10" id="KW-0812">Transmembrane</keyword>
<keyword evidence="5" id="KW-0732">Signal</keyword>
<feature type="transmembrane region" description="Helical" evidence="10">
    <location>
        <begin position="759"/>
        <end position="783"/>
    </location>
</feature>
<evidence type="ECO:0000256" key="8">
    <source>
        <dbReference type="ARBA" id="ARBA00023136"/>
    </source>
</evidence>
<name>A0AAD9JBL5_9ANNE</name>
<keyword evidence="7 10" id="KW-1133">Transmembrane helix</keyword>
<protein>
    <submittedName>
        <fullName evidence="11">Uncharacterized protein</fullName>
    </submittedName>
</protein>
<feature type="compositionally biased region" description="Low complexity" evidence="9">
    <location>
        <begin position="600"/>
        <end position="616"/>
    </location>
</feature>
<dbReference type="PANTHER" id="PTHR24366">
    <property type="entry name" value="IG(IMMUNOGLOBULIN) AND LRR(LEUCINE RICH REPEAT) DOMAINS"/>
    <property type="match status" value="1"/>
</dbReference>
<dbReference type="FunFam" id="3.80.10.10:FF:001438">
    <property type="entry name" value="Uncharacterized protein"/>
    <property type="match status" value="1"/>
</dbReference>
<evidence type="ECO:0000313" key="12">
    <source>
        <dbReference type="Proteomes" id="UP001208570"/>
    </source>
</evidence>
<dbReference type="Pfam" id="PF00560">
    <property type="entry name" value="LRR_1"/>
    <property type="match status" value="1"/>
</dbReference>
<comment type="subcellular location">
    <subcellularLocation>
        <location evidence="1">Cell membrane</location>
    </subcellularLocation>
</comment>
<feature type="transmembrane region" description="Helical" evidence="10">
    <location>
        <begin position="21"/>
        <end position="44"/>
    </location>
</feature>
<evidence type="ECO:0000256" key="1">
    <source>
        <dbReference type="ARBA" id="ARBA00004236"/>
    </source>
</evidence>
<keyword evidence="8 10" id="KW-0472">Membrane</keyword>
<comment type="caution">
    <text evidence="11">The sequence shown here is derived from an EMBL/GenBank/DDBJ whole genome shotgun (WGS) entry which is preliminary data.</text>
</comment>
<dbReference type="Pfam" id="PF13855">
    <property type="entry name" value="LRR_8"/>
    <property type="match status" value="4"/>
</dbReference>
<dbReference type="PANTHER" id="PTHR24366:SF96">
    <property type="entry name" value="LEUCINE RICH REPEAT CONTAINING 53"/>
    <property type="match status" value="1"/>
</dbReference>
<feature type="region of interest" description="Disordered" evidence="9">
    <location>
        <begin position="584"/>
        <end position="651"/>
    </location>
</feature>
<dbReference type="AlphaFoldDB" id="A0AAD9JBL5"/>
<dbReference type="SMART" id="SM00369">
    <property type="entry name" value="LRR_TYP"/>
    <property type="match status" value="11"/>
</dbReference>
<dbReference type="InterPro" id="IPR032675">
    <property type="entry name" value="LRR_dom_sf"/>
</dbReference>
<dbReference type="SMART" id="SM00365">
    <property type="entry name" value="LRR_SD22"/>
    <property type="match status" value="5"/>
</dbReference>
<dbReference type="PROSITE" id="PS51450">
    <property type="entry name" value="LRR"/>
    <property type="match status" value="3"/>
</dbReference>
<evidence type="ECO:0000256" key="5">
    <source>
        <dbReference type="ARBA" id="ARBA00022729"/>
    </source>
</evidence>
<evidence type="ECO:0000256" key="6">
    <source>
        <dbReference type="ARBA" id="ARBA00022737"/>
    </source>
</evidence>
<evidence type="ECO:0000256" key="10">
    <source>
        <dbReference type="SAM" id="Phobius"/>
    </source>
</evidence>